<dbReference type="InterPro" id="IPR007167">
    <property type="entry name" value="Fe-transptr_FeoA-like"/>
</dbReference>
<dbReference type="PANTHER" id="PTHR42954">
    <property type="entry name" value="FE(2+) TRANSPORT PROTEIN A"/>
    <property type="match status" value="1"/>
</dbReference>
<comment type="caution">
    <text evidence="2">The sequence shown here is derived from an EMBL/GenBank/DDBJ whole genome shotgun (WGS) entry which is preliminary data.</text>
</comment>
<evidence type="ECO:0000313" key="3">
    <source>
        <dbReference type="Proteomes" id="UP000740830"/>
    </source>
</evidence>
<evidence type="ECO:0000313" key="2">
    <source>
        <dbReference type="EMBL" id="MBU3220768.1"/>
    </source>
</evidence>
<feature type="domain" description="Ferrous iron transporter FeoA-like" evidence="1">
    <location>
        <begin position="6"/>
        <end position="78"/>
    </location>
</feature>
<dbReference type="Pfam" id="PF04023">
    <property type="entry name" value="FeoA"/>
    <property type="match status" value="1"/>
</dbReference>
<name>A0ABS6C5K0_9CLOT</name>
<keyword evidence="3" id="KW-1185">Reference proteome</keyword>
<proteinExistence type="predicted"/>
<sequence length="79" mass="8750">MNDCYITLNSLPLGKSCKVKDLTSEGLIRRRMLDLGLTYDTVVKPLHKSPSGDPIAYLIRGTVIALRNEMSSMILVEAL</sequence>
<dbReference type="RefSeq" id="WP_216132641.1">
    <property type="nucleotide sequence ID" value="NZ_JAHLDG010000021.1"/>
</dbReference>
<organism evidence="2 3">
    <name type="scientific">Clostridium algidicarnis</name>
    <dbReference type="NCBI Taxonomy" id="37659"/>
    <lineage>
        <taxon>Bacteria</taxon>
        <taxon>Bacillati</taxon>
        <taxon>Bacillota</taxon>
        <taxon>Clostridia</taxon>
        <taxon>Eubacteriales</taxon>
        <taxon>Clostridiaceae</taxon>
        <taxon>Clostridium</taxon>
    </lineage>
</organism>
<dbReference type="EMBL" id="JAHLDG010000021">
    <property type="protein sequence ID" value="MBU3220768.1"/>
    <property type="molecule type" value="Genomic_DNA"/>
</dbReference>
<evidence type="ECO:0000259" key="1">
    <source>
        <dbReference type="SMART" id="SM00899"/>
    </source>
</evidence>
<reference evidence="2 3" key="1">
    <citation type="submission" date="2021-06" db="EMBL/GenBank/DDBJ databases">
        <title>Clostridia strains as spoilage organisms.</title>
        <authorList>
            <person name="Wambui J."/>
            <person name="Stephan R."/>
            <person name="Stevens M.J.A."/>
        </authorList>
    </citation>
    <scope>NUCLEOTIDE SEQUENCE [LARGE SCALE GENOMIC DNA]</scope>
    <source>
        <strain evidence="2 3">CM013</strain>
    </source>
</reference>
<dbReference type="InterPro" id="IPR052713">
    <property type="entry name" value="FeoA"/>
</dbReference>
<gene>
    <name evidence="2" type="ORF">KPL27_11815</name>
</gene>
<protein>
    <submittedName>
        <fullName evidence="2">Ferrous iron transport protein A</fullName>
    </submittedName>
</protein>
<accession>A0ABS6C5K0</accession>
<dbReference type="PANTHER" id="PTHR42954:SF2">
    <property type="entry name" value="FE(2+) TRANSPORT PROTEIN A"/>
    <property type="match status" value="1"/>
</dbReference>
<dbReference type="Proteomes" id="UP000740830">
    <property type="component" value="Unassembled WGS sequence"/>
</dbReference>
<dbReference type="SMART" id="SM00899">
    <property type="entry name" value="FeoA"/>
    <property type="match status" value="1"/>
</dbReference>